<accession>A0A4V3XCS2</accession>
<proteinExistence type="predicted"/>
<evidence type="ECO:0000256" key="1">
    <source>
        <dbReference type="SAM" id="MobiDB-lite"/>
    </source>
</evidence>
<evidence type="ECO:0000313" key="3">
    <source>
        <dbReference type="Proteomes" id="UP000310158"/>
    </source>
</evidence>
<keyword evidence="3" id="KW-1185">Reference proteome</keyword>
<dbReference type="Proteomes" id="UP000310158">
    <property type="component" value="Unassembled WGS sequence"/>
</dbReference>
<comment type="caution">
    <text evidence="2">The sequence shown here is derived from an EMBL/GenBank/DDBJ whole genome shotgun (WGS) entry which is preliminary data.</text>
</comment>
<feature type="compositionally biased region" description="Pro residues" evidence="1">
    <location>
        <begin position="20"/>
        <end position="30"/>
    </location>
</feature>
<reference evidence="2 3" key="1">
    <citation type="submission" date="2019-02" db="EMBL/GenBank/DDBJ databases">
        <title>Genome sequencing of the rare red list fungi Bondarzewia mesenterica.</title>
        <authorList>
            <person name="Buettner E."/>
            <person name="Kellner H."/>
        </authorList>
    </citation>
    <scope>NUCLEOTIDE SEQUENCE [LARGE SCALE GENOMIC DNA]</scope>
    <source>
        <strain evidence="2 3">DSM 108281</strain>
    </source>
</reference>
<dbReference type="AlphaFoldDB" id="A0A4V3XCS2"/>
<feature type="region of interest" description="Disordered" evidence="1">
    <location>
        <begin position="1"/>
        <end position="44"/>
    </location>
</feature>
<organism evidence="2 3">
    <name type="scientific">Bondarzewia mesenterica</name>
    <dbReference type="NCBI Taxonomy" id="1095465"/>
    <lineage>
        <taxon>Eukaryota</taxon>
        <taxon>Fungi</taxon>
        <taxon>Dikarya</taxon>
        <taxon>Basidiomycota</taxon>
        <taxon>Agaricomycotina</taxon>
        <taxon>Agaricomycetes</taxon>
        <taxon>Russulales</taxon>
        <taxon>Bondarzewiaceae</taxon>
        <taxon>Bondarzewia</taxon>
    </lineage>
</organism>
<gene>
    <name evidence="2" type="ORF">EW146_g9504</name>
</gene>
<dbReference type="EMBL" id="SGPL01000843">
    <property type="protein sequence ID" value="THH06783.1"/>
    <property type="molecule type" value="Genomic_DNA"/>
</dbReference>
<protein>
    <submittedName>
        <fullName evidence="2">Uncharacterized protein</fullName>
    </submittedName>
</protein>
<sequence length="372" mass="41986">MPASDSSDLLTPEPALSQPFLPPLPTPSPPSHTSSTRFSDITSPARGLTLSQKDSLKIWSDRVAVELRLDDKQVGDLHLIVELGKNLEPGDLQIRIWHLARQYQLLNIFEKAQGNAQKLTTTIEDLKTLSHTNFKLNREQTNHLLRQSKEMAFQPDRTSWMQLHVELEQTVRNHTGFISVFGNDWREKVLRDECKEKARSARNQLRLAIFNCLRNLRGGGPGALLAIEFQLHVALLRHFTLENMQDYFGFAEETGSAGDSSLEPVSKKRKGTGKVVKGQDYWSLVDTWFSDKISQWGSDQKAPAWQEYIRETIRLDHDKFKMGPGTLMQPLPMTMLQPEPNVASSVTSSVLFGENITETAVEQANPLAMAIE</sequence>
<name>A0A4V3XCS2_9AGAM</name>
<evidence type="ECO:0000313" key="2">
    <source>
        <dbReference type="EMBL" id="THH06783.1"/>
    </source>
</evidence>
<dbReference type="OrthoDB" id="3266055at2759"/>